<name>Q014V5_OSTTA</name>
<dbReference type="Proteomes" id="UP000195557">
    <property type="component" value="Unassembled WGS sequence"/>
</dbReference>
<keyword evidence="3" id="KW-1185">Reference proteome</keyword>
<sequence>MSPRSLVETSVALTRDSSGLSRGTAISSSVSWNTFCEFLLPFLLERGYEPPSYWCN</sequence>
<dbReference type="GeneID" id="9836580"/>
<dbReference type="OMA" id="WNTFCEF"/>
<accession>A0A454XUI1</accession>
<dbReference type="EMBL" id="CAID01000007">
    <property type="protein sequence ID" value="CAL54574.1"/>
    <property type="molecule type" value="Genomic_DNA"/>
</dbReference>
<dbReference type="EMBL" id="KZ155778">
    <property type="protein sequence ID" value="OUS47318.1"/>
    <property type="molecule type" value="Genomic_DNA"/>
</dbReference>
<reference evidence="2" key="3">
    <citation type="submission" date="2017-04" db="EMBL/GenBank/DDBJ databases">
        <title>Population genomics of picophytoplankton unveils novel chromosome hypervariability.</title>
        <authorList>
            <consortium name="DOE Joint Genome Institute"/>
            <person name="Blanc-Mathieu R."/>
            <person name="Krasovec M."/>
            <person name="Hebrard M."/>
            <person name="Yau S."/>
            <person name="Desgranges E."/>
            <person name="Martin J."/>
            <person name="Schackwitz W."/>
            <person name="Kuo A."/>
            <person name="Salin G."/>
            <person name="Donnadieu C."/>
            <person name="Desdevises Y."/>
            <person name="Sanchez-Ferandin S."/>
            <person name="Moreau H."/>
            <person name="Rivals E."/>
            <person name="Grigoriev I.V."/>
            <person name="Grimsley N."/>
            <person name="Eyre-Walker A."/>
            <person name="Piganeau G."/>
        </authorList>
    </citation>
    <scope>NUCLEOTIDE SEQUENCE [LARGE SCALE GENOMIC DNA]</scope>
    <source>
        <strain evidence="2">RCC 1115</strain>
    </source>
</reference>
<proteinExistence type="predicted"/>
<accession>Q014V5</accession>
<dbReference type="InParanoid" id="Q014V5"/>
<dbReference type="AlphaFoldDB" id="Q014V5"/>
<dbReference type="Proteomes" id="UP000009170">
    <property type="component" value="Unassembled WGS sequence"/>
</dbReference>
<accession>A0A1Y5ICL2</accession>
<organism evidence="1 3">
    <name type="scientific">Ostreococcus tauri</name>
    <name type="common">Marine green alga</name>
    <dbReference type="NCBI Taxonomy" id="70448"/>
    <lineage>
        <taxon>Eukaryota</taxon>
        <taxon>Viridiplantae</taxon>
        <taxon>Chlorophyta</taxon>
        <taxon>Mamiellophyceae</taxon>
        <taxon>Mamiellales</taxon>
        <taxon>Bathycoccaceae</taxon>
        <taxon>Ostreococcus</taxon>
    </lineage>
</organism>
<dbReference type="KEGG" id="ota:OT_ostta07g03150"/>
<dbReference type="OrthoDB" id="10383429at2759"/>
<evidence type="ECO:0000313" key="3">
    <source>
        <dbReference type="Proteomes" id="UP000009170"/>
    </source>
</evidence>
<evidence type="ECO:0000313" key="1">
    <source>
        <dbReference type="EMBL" id="CAL54574.1"/>
    </source>
</evidence>
<dbReference type="RefSeq" id="XP_003080407.1">
    <property type="nucleotide sequence ID" value="XM_003080359.1"/>
</dbReference>
<gene>
    <name evidence="2" type="ORF">BE221DRAFT_204542</name>
    <name evidence="1" type="ORF">OT_ostta07g03150</name>
</gene>
<protein>
    <submittedName>
        <fullName evidence="1">Unnamed product</fullName>
    </submittedName>
</protein>
<evidence type="ECO:0000313" key="2">
    <source>
        <dbReference type="EMBL" id="OUS47318.1"/>
    </source>
</evidence>
<reference evidence="1 3" key="1">
    <citation type="journal article" date="2006" name="Proc. Natl. Acad. Sci. U.S.A.">
        <title>Genome analysis of the smallest free-living eukaryote Ostreococcus tauri unveils many unique features.</title>
        <authorList>
            <person name="Derelle E."/>
            <person name="Ferraz C."/>
            <person name="Rombauts S."/>
            <person name="Rouze P."/>
            <person name="Worden A.Z."/>
            <person name="Robbens S."/>
            <person name="Partensky F."/>
            <person name="Degroeve S."/>
            <person name="Echeynie S."/>
            <person name="Cooke R."/>
            <person name="Saeys Y."/>
            <person name="Wuyts J."/>
            <person name="Jabbari K."/>
            <person name="Bowler C."/>
            <person name="Panaud O."/>
            <person name="Piegu B."/>
            <person name="Ball S.G."/>
            <person name="Ral J.-P."/>
            <person name="Bouget F.-Y."/>
            <person name="Piganeau G."/>
            <person name="De Baets B."/>
            <person name="Picard A."/>
            <person name="Delseny M."/>
            <person name="Demaille J."/>
            <person name="Van de Peer Y."/>
            <person name="Moreau H."/>
        </authorList>
    </citation>
    <scope>NUCLEOTIDE SEQUENCE [LARGE SCALE GENOMIC DNA]</scope>
    <source>
        <strain evidence="1 3">OTTH0595</strain>
    </source>
</reference>
<reference evidence="1" key="2">
    <citation type="journal article" date="2014" name="BMC Genomics">
        <title>An improved genome of the model marine alga Ostreococcus tauri unfolds by assessing Illumina de novo assemblies.</title>
        <authorList>
            <person name="Blanc-Mathieu R."/>
            <person name="Verhelst B."/>
            <person name="Derelle E."/>
            <person name="Rombauts S."/>
            <person name="Bouget F.Y."/>
            <person name="Carre I."/>
            <person name="Chateau A."/>
            <person name="Eyre-Walker A."/>
            <person name="Grimsley N."/>
            <person name="Moreau H."/>
            <person name="Piegu B."/>
            <person name="Rivals E."/>
            <person name="Schackwitz W."/>
            <person name="Van de Peer Y."/>
            <person name="Piganeau G."/>
        </authorList>
    </citation>
    <scope>NUCLEOTIDE SEQUENCE</scope>
    <source>
        <strain evidence="1">RCC4221</strain>
    </source>
</reference>